<dbReference type="EMBL" id="MWWR01000002">
    <property type="protein sequence ID" value="OZG53392.1"/>
    <property type="molecule type" value="Genomic_DNA"/>
</dbReference>
<evidence type="ECO:0000313" key="4">
    <source>
        <dbReference type="Proteomes" id="UP000216725"/>
    </source>
</evidence>
<feature type="transmembrane region" description="Helical" evidence="1">
    <location>
        <begin position="134"/>
        <end position="153"/>
    </location>
</feature>
<proteinExistence type="predicted"/>
<keyword evidence="1" id="KW-0472">Membrane</keyword>
<dbReference type="OrthoDB" id="5181884at2"/>
<evidence type="ECO:0000256" key="1">
    <source>
        <dbReference type="SAM" id="Phobius"/>
    </source>
</evidence>
<dbReference type="RefSeq" id="WP_158216279.1">
    <property type="nucleotide sequence ID" value="NZ_JBKZBO010000027.1"/>
</dbReference>
<reference evidence="3 4" key="1">
    <citation type="journal article" date="2017" name="BMC Genomics">
        <title>Comparative genomic and phylogenomic analyses of the Bifidobacteriaceae family.</title>
        <authorList>
            <person name="Lugli G.A."/>
            <person name="Milani C."/>
            <person name="Turroni F."/>
            <person name="Duranti S."/>
            <person name="Mancabelli L."/>
            <person name="Mangifesta M."/>
            <person name="Ferrario C."/>
            <person name="Modesto M."/>
            <person name="Mattarelli P."/>
            <person name="Jiri K."/>
            <person name="van Sinderen D."/>
            <person name="Ventura M."/>
        </authorList>
    </citation>
    <scope>NUCLEOTIDE SEQUENCE [LARGE SCALE GENOMIC DNA]</scope>
    <source>
        <strain evidence="3 4">DSM 24742</strain>
    </source>
</reference>
<keyword evidence="1" id="KW-0812">Transmembrane</keyword>
<dbReference type="Proteomes" id="UP000216725">
    <property type="component" value="Unassembled WGS sequence"/>
</dbReference>
<sequence length="500" mass="52814">MKVCAQCGNQNPDDVVFCANCGTPLGQAPQQAQAPQQMPTGMVPQTMPQQPMQAPQAVPQPAPQAVPQMMPTGQVPMQPAQPMPAPQPMQQAMPTGQIPQGVPQPAAPIAPTAPIAPAAPMAPAAATAKINKGLVGGIAIAVVVVLVAIIAVTKVVGNMGDPSKVVNDYVTALSEGRYGDAIAMEGSSLSDAQKALLANSVVQDANDRISNVDVSPTGKTSGATRNFKVDYTFNGQSQSATVVLKKDGKKGLVDKWKFEKSLLSDISIDYPLCITPNITVNGVTVGADNSFFGYKDIDASCQPGALEGAYSVYRFAAYPGKYHLSLSDNAKYLTVSMVSSSPYVTSTYINVPGPRSEGESDGPYVEPRSVTVYRVATDQLATDITAQLKTAYDSCISTASSNRKPDESCDIWWSSDHTNSNYSNWKYTVAQEPKITSSDFYLETESDGSVTGTVSADAAYAYTYSYNSSFSSSDGSNDGTSSLYATFTIKGDDLTVKLED</sequence>
<dbReference type="Pfam" id="PF13240">
    <property type="entry name" value="Zn_Ribbon_1"/>
    <property type="match status" value="1"/>
</dbReference>
<keyword evidence="1" id="KW-1133">Transmembrane helix</keyword>
<name>A0A261F2P6_9BIFI</name>
<organism evidence="3 4">
    <name type="scientific">Pseudoscardovia radai</name>
    <dbReference type="NCBI Taxonomy" id="987066"/>
    <lineage>
        <taxon>Bacteria</taxon>
        <taxon>Bacillati</taxon>
        <taxon>Actinomycetota</taxon>
        <taxon>Actinomycetes</taxon>
        <taxon>Bifidobacteriales</taxon>
        <taxon>Bifidobacteriaceae</taxon>
        <taxon>Pseudoscardovia</taxon>
    </lineage>
</organism>
<dbReference type="AlphaFoldDB" id="A0A261F2P6"/>
<comment type="caution">
    <text evidence="3">The sequence shown here is derived from an EMBL/GenBank/DDBJ whole genome shotgun (WGS) entry which is preliminary data.</text>
</comment>
<evidence type="ECO:0000313" key="3">
    <source>
        <dbReference type="EMBL" id="OZG53392.1"/>
    </source>
</evidence>
<keyword evidence="3" id="KW-0808">Transferase</keyword>
<evidence type="ECO:0000259" key="2">
    <source>
        <dbReference type="Pfam" id="PF13240"/>
    </source>
</evidence>
<dbReference type="GO" id="GO:0016740">
    <property type="term" value="F:transferase activity"/>
    <property type="evidence" value="ECO:0007669"/>
    <property type="project" value="UniProtKB-KW"/>
</dbReference>
<dbReference type="InterPro" id="IPR026870">
    <property type="entry name" value="Zinc_ribbon_dom"/>
</dbReference>
<feature type="domain" description="Zinc-ribbon" evidence="2">
    <location>
        <begin position="4"/>
        <end position="25"/>
    </location>
</feature>
<protein>
    <submittedName>
        <fullName evidence="3">Dihydrolipoamide succinyltransferase</fullName>
    </submittedName>
</protein>
<gene>
    <name evidence="3" type="ORF">PSRA_0199</name>
</gene>
<accession>A0A261F2P6</accession>
<keyword evidence="4" id="KW-1185">Reference proteome</keyword>